<dbReference type="EMBL" id="RBLG01000004">
    <property type="protein sequence ID" value="RKS44926.1"/>
    <property type="molecule type" value="Genomic_DNA"/>
</dbReference>
<dbReference type="OrthoDB" id="1262821at2"/>
<dbReference type="Proteomes" id="UP000276282">
    <property type="component" value="Unassembled WGS sequence"/>
</dbReference>
<gene>
    <name evidence="1" type="ORF">BC962_2598</name>
</gene>
<sequence length="85" mass="10000">MNNKKTFLVDCSEAAKCCDKSQYKESSIAEKVKMLLHLVFCKNCRKYSSNNTRLTKLIEKSNIQTCTEEQKKAWREKIKKEFTDI</sequence>
<name>A0A495P4M8_9FLAO</name>
<dbReference type="RefSeq" id="WP_121346426.1">
    <property type="nucleotide sequence ID" value="NZ_RBLG01000004.1"/>
</dbReference>
<keyword evidence="2" id="KW-1185">Reference proteome</keyword>
<evidence type="ECO:0000313" key="2">
    <source>
        <dbReference type="Proteomes" id="UP000276282"/>
    </source>
</evidence>
<accession>A0A495P4M8</accession>
<evidence type="ECO:0008006" key="3">
    <source>
        <dbReference type="Google" id="ProtNLM"/>
    </source>
</evidence>
<reference evidence="1 2" key="1">
    <citation type="submission" date="2018-10" db="EMBL/GenBank/DDBJ databases">
        <title>Genomic Encyclopedia of Archaeal and Bacterial Type Strains, Phase II (KMG-II): from individual species to whole genera.</title>
        <authorList>
            <person name="Goeker M."/>
        </authorList>
    </citation>
    <scope>NUCLEOTIDE SEQUENCE [LARGE SCALE GENOMIC DNA]</scope>
    <source>
        <strain evidence="1 2">DSM 19839</strain>
    </source>
</reference>
<proteinExistence type="predicted"/>
<evidence type="ECO:0000313" key="1">
    <source>
        <dbReference type="EMBL" id="RKS44926.1"/>
    </source>
</evidence>
<dbReference type="AlphaFoldDB" id="A0A495P4M8"/>
<protein>
    <recommendedName>
        <fullName evidence="3">Glycine dehydrogenase</fullName>
    </recommendedName>
</protein>
<comment type="caution">
    <text evidence="1">The sequence shown here is derived from an EMBL/GenBank/DDBJ whole genome shotgun (WGS) entry which is preliminary data.</text>
</comment>
<organism evidence="1 2">
    <name type="scientific">Gillisia mitskevichiae</name>
    <dbReference type="NCBI Taxonomy" id="270921"/>
    <lineage>
        <taxon>Bacteria</taxon>
        <taxon>Pseudomonadati</taxon>
        <taxon>Bacteroidota</taxon>
        <taxon>Flavobacteriia</taxon>
        <taxon>Flavobacteriales</taxon>
        <taxon>Flavobacteriaceae</taxon>
        <taxon>Gillisia</taxon>
    </lineage>
</organism>